<evidence type="ECO:0000256" key="1">
    <source>
        <dbReference type="ARBA" id="ARBA00022536"/>
    </source>
</evidence>
<dbReference type="GO" id="GO:0005112">
    <property type="term" value="F:Notch binding"/>
    <property type="evidence" value="ECO:0007669"/>
    <property type="project" value="TreeGrafter"/>
</dbReference>
<evidence type="ECO:0000256" key="5">
    <source>
        <dbReference type="PROSITE-ProRule" id="PRU00076"/>
    </source>
</evidence>
<reference evidence="8" key="1">
    <citation type="submission" date="2025-08" db="UniProtKB">
        <authorList>
            <consortium name="RefSeq"/>
        </authorList>
    </citation>
    <scope>IDENTIFICATION</scope>
    <source>
        <tissue evidence="8">Gonad</tissue>
    </source>
</reference>
<dbReference type="GO" id="GO:0007219">
    <property type="term" value="P:Notch signaling pathway"/>
    <property type="evidence" value="ECO:0007669"/>
    <property type="project" value="TreeGrafter"/>
</dbReference>
<keyword evidence="2" id="KW-0732">Signal</keyword>
<protein>
    <submittedName>
        <fullName evidence="8">Protein crumbs homolog 1-like</fullName>
    </submittedName>
</protein>
<comment type="caution">
    <text evidence="5">Lacks conserved residue(s) required for the propagation of feature annotation.</text>
</comment>
<dbReference type="Proteomes" id="UP000515135">
    <property type="component" value="Unplaced"/>
</dbReference>
<dbReference type="PANTHER" id="PTHR12916">
    <property type="entry name" value="CYTOCHROME C OXIDASE POLYPEPTIDE VIC-2"/>
    <property type="match status" value="1"/>
</dbReference>
<dbReference type="PROSITE" id="PS50026">
    <property type="entry name" value="EGF_3"/>
    <property type="match status" value="1"/>
</dbReference>
<dbReference type="OrthoDB" id="7726766at2759"/>
<dbReference type="SMART" id="SM00179">
    <property type="entry name" value="EGF_CA"/>
    <property type="match status" value="2"/>
</dbReference>
<feature type="disulfide bond" evidence="5">
    <location>
        <begin position="210"/>
        <end position="219"/>
    </location>
</feature>
<sequence length="287" mass="31984">MTSYTLTHQILEGRPVYASDTTADFLYFYEPYGQWIVGPSVGTDHGWLYVTDSAMSPDKIQGTWKVSVDHVPTSFPSVQATCAECRQITISGSIHFQESRMTTYSLTSQIHNGRPVYSSDTRSDYIYYYAPYEEWMVGDNLGSSYRGLTAVDSHLYPEQVEAVWKLWDGSLFVPFPRVEARCTDIDDCASSPCQHGGICTDLHNSYSCTCAAGWEGDNCELDTNECETNACNTGYTCVNHIGYYVCLSEVLNHSKGQNVRSICGPESCADGWTCEARERGYACLSSQ</sequence>
<evidence type="ECO:0000313" key="8">
    <source>
        <dbReference type="RefSeq" id="XP_019644209.1"/>
    </source>
</evidence>
<evidence type="ECO:0000313" key="7">
    <source>
        <dbReference type="Proteomes" id="UP000515135"/>
    </source>
</evidence>
<dbReference type="PROSITE" id="PS01187">
    <property type="entry name" value="EGF_CA"/>
    <property type="match status" value="1"/>
</dbReference>
<evidence type="ECO:0000259" key="6">
    <source>
        <dbReference type="PROSITE" id="PS50026"/>
    </source>
</evidence>
<dbReference type="GeneID" id="109485200"/>
<dbReference type="PRINTS" id="PR00010">
    <property type="entry name" value="EGFBLOOD"/>
</dbReference>
<dbReference type="InterPro" id="IPR018097">
    <property type="entry name" value="EGF_Ca-bd_CS"/>
</dbReference>
<dbReference type="FunFam" id="2.10.25.10:FF:001107">
    <property type="entry name" value="Uncharacterized protein"/>
    <property type="match status" value="1"/>
</dbReference>
<evidence type="ECO:0000256" key="4">
    <source>
        <dbReference type="ARBA" id="ARBA00023157"/>
    </source>
</evidence>
<keyword evidence="4 5" id="KW-1015">Disulfide bond</keyword>
<dbReference type="InterPro" id="IPR000742">
    <property type="entry name" value="EGF"/>
</dbReference>
<keyword evidence="7" id="KW-1185">Reference proteome</keyword>
<gene>
    <name evidence="8" type="primary">LOC109485200</name>
</gene>
<proteinExistence type="predicted"/>
<dbReference type="InterPro" id="IPR001881">
    <property type="entry name" value="EGF-like_Ca-bd_dom"/>
</dbReference>
<evidence type="ECO:0000256" key="2">
    <source>
        <dbReference type="ARBA" id="ARBA00022729"/>
    </source>
</evidence>
<dbReference type="Gene3D" id="2.10.25.10">
    <property type="entry name" value="Laminin"/>
    <property type="match status" value="1"/>
</dbReference>
<keyword evidence="1 5" id="KW-0245">EGF-like domain</keyword>
<dbReference type="PANTHER" id="PTHR12916:SF4">
    <property type="entry name" value="UNINFLATABLE, ISOFORM C"/>
    <property type="match status" value="1"/>
</dbReference>
<evidence type="ECO:0000256" key="3">
    <source>
        <dbReference type="ARBA" id="ARBA00022737"/>
    </source>
</evidence>
<dbReference type="PROSITE" id="PS00010">
    <property type="entry name" value="ASX_HYDROXYL"/>
    <property type="match status" value="1"/>
</dbReference>
<dbReference type="GO" id="GO:0005509">
    <property type="term" value="F:calcium ion binding"/>
    <property type="evidence" value="ECO:0007669"/>
    <property type="project" value="InterPro"/>
</dbReference>
<organism evidence="7 8">
    <name type="scientific">Branchiostoma belcheri</name>
    <name type="common">Amphioxus</name>
    <dbReference type="NCBI Taxonomy" id="7741"/>
    <lineage>
        <taxon>Eukaryota</taxon>
        <taxon>Metazoa</taxon>
        <taxon>Chordata</taxon>
        <taxon>Cephalochordata</taxon>
        <taxon>Leptocardii</taxon>
        <taxon>Amphioxiformes</taxon>
        <taxon>Branchiostomatidae</taxon>
        <taxon>Branchiostoma</taxon>
    </lineage>
</organism>
<dbReference type="CDD" id="cd00054">
    <property type="entry name" value="EGF_CA"/>
    <property type="match status" value="1"/>
</dbReference>
<dbReference type="RefSeq" id="XP_019644209.1">
    <property type="nucleotide sequence ID" value="XM_019788650.1"/>
</dbReference>
<dbReference type="SUPFAM" id="SSF57196">
    <property type="entry name" value="EGF/Laminin"/>
    <property type="match status" value="1"/>
</dbReference>
<dbReference type="KEGG" id="bbel:109485200"/>
<dbReference type="AlphaFoldDB" id="A0A6P5AD27"/>
<feature type="domain" description="EGF-like" evidence="6">
    <location>
        <begin position="184"/>
        <end position="220"/>
    </location>
</feature>
<dbReference type="InterPro" id="IPR000152">
    <property type="entry name" value="EGF-type_Asp/Asn_hydroxyl_site"/>
</dbReference>
<dbReference type="SMART" id="SM00181">
    <property type="entry name" value="EGF"/>
    <property type="match status" value="1"/>
</dbReference>
<dbReference type="PROSITE" id="PS01186">
    <property type="entry name" value="EGF_2"/>
    <property type="match status" value="1"/>
</dbReference>
<accession>A0A6P5AD27</accession>
<dbReference type="Pfam" id="PF00008">
    <property type="entry name" value="EGF"/>
    <property type="match status" value="1"/>
</dbReference>
<name>A0A6P5AD27_BRABE</name>
<keyword evidence="3" id="KW-0677">Repeat</keyword>
<dbReference type="PROSITE" id="PS00022">
    <property type="entry name" value="EGF_1"/>
    <property type="match status" value="1"/>
</dbReference>